<dbReference type="AlphaFoldDB" id="A0A183EV71"/>
<reference evidence="8 9" key="2">
    <citation type="submission" date="2018-11" db="EMBL/GenBank/DDBJ databases">
        <authorList>
            <consortium name="Pathogen Informatics"/>
        </authorList>
    </citation>
    <scope>NUCLEOTIDE SEQUENCE [LARGE SCALE GENOMIC DNA]</scope>
</reference>
<dbReference type="EMBL" id="UYRT01102802">
    <property type="protein sequence ID" value="VDN43434.1"/>
    <property type="molecule type" value="Genomic_DNA"/>
</dbReference>
<gene>
    <name evidence="8" type="ORF">GPUH_LOCUS24862</name>
</gene>
<evidence type="ECO:0000256" key="3">
    <source>
        <dbReference type="ARBA" id="ARBA00022989"/>
    </source>
</evidence>
<dbReference type="Gene3D" id="1.10.287.110">
    <property type="entry name" value="DnaJ domain"/>
    <property type="match status" value="1"/>
</dbReference>
<evidence type="ECO:0000256" key="2">
    <source>
        <dbReference type="ARBA" id="ARBA00022729"/>
    </source>
</evidence>
<sequence>MSMDRHPDRNPDENADEQFRKLAAIYEVLKTTDLRKKYDDILENGLPDWKQPLFYYRRARKLSWFEALLIIGIICTVGHYFMLWGAYIDRYWTLSSNRSRLRKKEVRQLKKTGTDAELLYEAEIAEMLADLWPSWQNLLPLLLIDHLGRIVAATNELGEGPTRRYTATPQPVFEYSVASDVKPVSTCVFDNTNRIKSNTASDSKLLITKY</sequence>
<feature type="transmembrane region" description="Helical" evidence="6">
    <location>
        <begin position="67"/>
        <end position="87"/>
    </location>
</feature>
<dbReference type="Pfam" id="PF00226">
    <property type="entry name" value="DnaJ"/>
    <property type="match status" value="1"/>
</dbReference>
<keyword evidence="4 6" id="KW-0472">Membrane</keyword>
<dbReference type="GO" id="GO:0012505">
    <property type="term" value="C:endomembrane system"/>
    <property type="evidence" value="ECO:0007669"/>
    <property type="project" value="UniProtKB-SubCell"/>
</dbReference>
<evidence type="ECO:0000313" key="9">
    <source>
        <dbReference type="Proteomes" id="UP000271098"/>
    </source>
</evidence>
<protein>
    <submittedName>
        <fullName evidence="10">J domain-containing protein</fullName>
    </submittedName>
</protein>
<dbReference type="PANTHER" id="PTHR44653">
    <property type="entry name" value="DNAJ HOMOLOG SUBFAMILY C MEMBER 1"/>
    <property type="match status" value="1"/>
</dbReference>
<comment type="subcellular location">
    <subcellularLocation>
        <location evidence="5">Endomembrane system</location>
        <topology evidence="5">Single-pass membrane protein</topology>
    </subcellularLocation>
</comment>
<evidence type="ECO:0000256" key="4">
    <source>
        <dbReference type="ARBA" id="ARBA00023136"/>
    </source>
</evidence>
<reference evidence="10" key="1">
    <citation type="submission" date="2016-06" db="UniProtKB">
        <authorList>
            <consortium name="WormBaseParasite"/>
        </authorList>
    </citation>
    <scope>IDENTIFICATION</scope>
</reference>
<dbReference type="PROSITE" id="PS50076">
    <property type="entry name" value="DNAJ_2"/>
    <property type="match status" value="1"/>
</dbReference>
<dbReference type="InterPro" id="IPR036869">
    <property type="entry name" value="J_dom_sf"/>
</dbReference>
<proteinExistence type="predicted"/>
<keyword evidence="3 6" id="KW-1133">Transmembrane helix</keyword>
<dbReference type="InterPro" id="IPR052606">
    <property type="entry name" value="DnaJ_domain_protein"/>
</dbReference>
<keyword evidence="1 6" id="KW-0812">Transmembrane</keyword>
<dbReference type="Proteomes" id="UP000271098">
    <property type="component" value="Unassembled WGS sequence"/>
</dbReference>
<keyword evidence="2" id="KW-0732">Signal</keyword>
<dbReference type="WBParaSite" id="GPUH_0002489201-mRNA-1">
    <property type="protein sequence ID" value="GPUH_0002489201-mRNA-1"/>
    <property type="gene ID" value="GPUH_0002489201"/>
</dbReference>
<evidence type="ECO:0000256" key="1">
    <source>
        <dbReference type="ARBA" id="ARBA00022692"/>
    </source>
</evidence>
<evidence type="ECO:0000256" key="6">
    <source>
        <dbReference type="SAM" id="Phobius"/>
    </source>
</evidence>
<dbReference type="PANTHER" id="PTHR44653:SF2">
    <property type="entry name" value="DNAJ HOMOLOG SUBFAMILY C MEMBER 1"/>
    <property type="match status" value="1"/>
</dbReference>
<keyword evidence="9" id="KW-1185">Reference proteome</keyword>
<evidence type="ECO:0000313" key="8">
    <source>
        <dbReference type="EMBL" id="VDN43434.1"/>
    </source>
</evidence>
<evidence type="ECO:0000256" key="5">
    <source>
        <dbReference type="ARBA" id="ARBA00037847"/>
    </source>
</evidence>
<evidence type="ECO:0000259" key="7">
    <source>
        <dbReference type="PROSITE" id="PS50076"/>
    </source>
</evidence>
<dbReference type="OrthoDB" id="10250354at2759"/>
<name>A0A183EV71_9BILA</name>
<accession>A0A183EV71</accession>
<dbReference type="InterPro" id="IPR001623">
    <property type="entry name" value="DnaJ_domain"/>
</dbReference>
<dbReference type="SUPFAM" id="SSF46565">
    <property type="entry name" value="Chaperone J-domain"/>
    <property type="match status" value="1"/>
</dbReference>
<evidence type="ECO:0000313" key="10">
    <source>
        <dbReference type="WBParaSite" id="GPUH_0002489201-mRNA-1"/>
    </source>
</evidence>
<feature type="domain" description="J" evidence="7">
    <location>
        <begin position="1"/>
        <end position="42"/>
    </location>
</feature>
<organism evidence="10">
    <name type="scientific">Gongylonema pulchrum</name>
    <dbReference type="NCBI Taxonomy" id="637853"/>
    <lineage>
        <taxon>Eukaryota</taxon>
        <taxon>Metazoa</taxon>
        <taxon>Ecdysozoa</taxon>
        <taxon>Nematoda</taxon>
        <taxon>Chromadorea</taxon>
        <taxon>Rhabditida</taxon>
        <taxon>Spirurina</taxon>
        <taxon>Spiruromorpha</taxon>
        <taxon>Spiruroidea</taxon>
        <taxon>Gongylonematidae</taxon>
        <taxon>Gongylonema</taxon>
    </lineage>
</organism>
<dbReference type="CDD" id="cd06257">
    <property type="entry name" value="DnaJ"/>
    <property type="match status" value="1"/>
</dbReference>